<reference evidence="2" key="1">
    <citation type="submission" date="2020-05" db="EMBL/GenBank/DDBJ databases">
        <title>WGS assembly of Panicum virgatum.</title>
        <authorList>
            <person name="Lovell J.T."/>
            <person name="Jenkins J."/>
            <person name="Shu S."/>
            <person name="Juenger T.E."/>
            <person name="Schmutz J."/>
        </authorList>
    </citation>
    <scope>NUCLEOTIDE SEQUENCE</scope>
    <source>
        <strain evidence="2">AP13</strain>
    </source>
</reference>
<dbReference type="EMBL" id="CM029045">
    <property type="protein sequence ID" value="KAG2594839.1"/>
    <property type="molecule type" value="Genomic_DNA"/>
</dbReference>
<dbReference type="PANTHER" id="PTHR33065:SF163">
    <property type="entry name" value="OS05G0112700 PROTEIN"/>
    <property type="match status" value="1"/>
</dbReference>
<dbReference type="Proteomes" id="UP000823388">
    <property type="component" value="Chromosome 5K"/>
</dbReference>
<evidence type="ECO:0000313" key="3">
    <source>
        <dbReference type="Proteomes" id="UP000823388"/>
    </source>
</evidence>
<accession>A0A8T0SEV4</accession>
<feature type="domain" description="DUF6598" evidence="1">
    <location>
        <begin position="89"/>
        <end position="322"/>
    </location>
</feature>
<protein>
    <recommendedName>
        <fullName evidence="1">DUF6598 domain-containing protein</fullName>
    </recommendedName>
</protein>
<gene>
    <name evidence="2" type="ORF">PVAP13_5KG029900</name>
</gene>
<dbReference type="OrthoDB" id="652146at2759"/>
<sequence>MLQQRFLQECPYTDLTVRFRSWEEKVVAILNVVRRREITERNPRTHWEGPTRFCGYNIAFFDFERESRIVHGPLLHDIPPSRHHYLDDSVNVITIKVAVSDVRFPIDVYGTVLARDGYDHRCIYVFRRGRDAPQHITKKNCMLALTGPNRALGGIYNMCFEFHLKIKGDGEVDEDFSKGLMPCGSYRPSTRIPSTYSLHSYLSRMDLMCMLVPYALEASIGVNFLNGESTFTGKILASTSASDSIKMVLYDSQVDGAKKEFGSGGSVSLRRHVVSVERGQDLLLHFYMHDSYNKSRRLKFVIANGVEERICDLGTYKLQVKIIWKGIFSQQGASLRSIGDDLVLWS</sequence>
<evidence type="ECO:0000259" key="1">
    <source>
        <dbReference type="Pfam" id="PF20241"/>
    </source>
</evidence>
<dbReference type="InterPro" id="IPR046533">
    <property type="entry name" value="DUF6598"/>
</dbReference>
<dbReference type="PANTHER" id="PTHR33065">
    <property type="entry name" value="OS07G0486400 PROTEIN"/>
    <property type="match status" value="1"/>
</dbReference>
<proteinExistence type="predicted"/>
<keyword evidence="3" id="KW-1185">Reference proteome</keyword>
<evidence type="ECO:0000313" key="2">
    <source>
        <dbReference type="EMBL" id="KAG2594839.1"/>
    </source>
</evidence>
<organism evidence="2 3">
    <name type="scientific">Panicum virgatum</name>
    <name type="common">Blackwell switchgrass</name>
    <dbReference type="NCBI Taxonomy" id="38727"/>
    <lineage>
        <taxon>Eukaryota</taxon>
        <taxon>Viridiplantae</taxon>
        <taxon>Streptophyta</taxon>
        <taxon>Embryophyta</taxon>
        <taxon>Tracheophyta</taxon>
        <taxon>Spermatophyta</taxon>
        <taxon>Magnoliopsida</taxon>
        <taxon>Liliopsida</taxon>
        <taxon>Poales</taxon>
        <taxon>Poaceae</taxon>
        <taxon>PACMAD clade</taxon>
        <taxon>Panicoideae</taxon>
        <taxon>Panicodae</taxon>
        <taxon>Paniceae</taxon>
        <taxon>Panicinae</taxon>
        <taxon>Panicum</taxon>
        <taxon>Panicum sect. Hiantes</taxon>
    </lineage>
</organism>
<comment type="caution">
    <text evidence="2">The sequence shown here is derived from an EMBL/GenBank/DDBJ whole genome shotgun (WGS) entry which is preliminary data.</text>
</comment>
<name>A0A8T0SEV4_PANVG</name>
<dbReference type="Pfam" id="PF20241">
    <property type="entry name" value="DUF6598"/>
    <property type="match status" value="1"/>
</dbReference>
<dbReference type="AlphaFoldDB" id="A0A8T0SEV4"/>